<evidence type="ECO:0008006" key="5">
    <source>
        <dbReference type="Google" id="ProtNLM"/>
    </source>
</evidence>
<dbReference type="EMBL" id="JANAVB010020597">
    <property type="protein sequence ID" value="KAJ6827031.1"/>
    <property type="molecule type" value="Genomic_DNA"/>
</dbReference>
<evidence type="ECO:0000313" key="3">
    <source>
        <dbReference type="EMBL" id="KAJ6827031.1"/>
    </source>
</evidence>
<protein>
    <recommendedName>
        <fullName evidence="5">Small auxin up regulated protein</fullName>
    </recommendedName>
</protein>
<accession>A0AAX6GFM8</accession>
<evidence type="ECO:0000313" key="2">
    <source>
        <dbReference type="EMBL" id="KAJ6792883.1"/>
    </source>
</evidence>
<dbReference type="GO" id="GO:0009733">
    <property type="term" value="P:response to auxin"/>
    <property type="evidence" value="ECO:0007669"/>
    <property type="project" value="InterPro"/>
</dbReference>
<organism evidence="3 4">
    <name type="scientific">Iris pallida</name>
    <name type="common">Sweet iris</name>
    <dbReference type="NCBI Taxonomy" id="29817"/>
    <lineage>
        <taxon>Eukaryota</taxon>
        <taxon>Viridiplantae</taxon>
        <taxon>Streptophyta</taxon>
        <taxon>Embryophyta</taxon>
        <taxon>Tracheophyta</taxon>
        <taxon>Spermatophyta</taxon>
        <taxon>Magnoliopsida</taxon>
        <taxon>Liliopsida</taxon>
        <taxon>Asparagales</taxon>
        <taxon>Iridaceae</taxon>
        <taxon>Iridoideae</taxon>
        <taxon>Irideae</taxon>
        <taxon>Iris</taxon>
    </lineage>
</organism>
<reference evidence="3" key="1">
    <citation type="journal article" date="2023" name="GigaByte">
        <title>Genome assembly of the bearded iris, Iris pallida Lam.</title>
        <authorList>
            <person name="Bruccoleri R.E."/>
            <person name="Oakeley E.J."/>
            <person name="Faust A.M.E."/>
            <person name="Altorfer M."/>
            <person name="Dessus-Babus S."/>
            <person name="Burckhardt D."/>
            <person name="Oertli M."/>
            <person name="Naumann U."/>
            <person name="Petersen F."/>
            <person name="Wong J."/>
        </authorList>
    </citation>
    <scope>NUCLEOTIDE SEQUENCE</scope>
    <source>
        <strain evidence="3">GSM-AAB239-AS_SAM_17_03QT</strain>
    </source>
</reference>
<dbReference type="Pfam" id="PF02519">
    <property type="entry name" value="Auxin_inducible"/>
    <property type="match status" value="1"/>
</dbReference>
<dbReference type="PANTHER" id="PTHR31374:SF7">
    <property type="entry name" value="SAUR-LIKE AUXIN-RESPONSIVE PROTEIN FAMILY"/>
    <property type="match status" value="1"/>
</dbReference>
<evidence type="ECO:0000313" key="4">
    <source>
        <dbReference type="Proteomes" id="UP001140949"/>
    </source>
</evidence>
<sequence length="159" mass="17797">MGDQSNGKVTGIRQIVRLWEMLHKWHSVALGPRGDHGSGSASSSGIPPAVDRRIRSLSVPCDSDEEGCMSPEPHVDVPKGYIPVYVGPEHRRFVIPTSYLSLPLFKRLLEKAEEEFGYDHQGAITIPCEIETFKYILLCMERHQKGLIDEENNPTGVEE</sequence>
<dbReference type="AlphaFoldDB" id="A0AAX6GFM8"/>
<name>A0AAX6GFM8_IRIPA</name>
<evidence type="ECO:0000256" key="1">
    <source>
        <dbReference type="ARBA" id="ARBA00006974"/>
    </source>
</evidence>
<keyword evidence="4" id="KW-1185">Reference proteome</keyword>
<gene>
    <name evidence="2" type="ORF">M6B38_237850</name>
    <name evidence="3" type="ORF">M6B38_370250</name>
</gene>
<proteinExistence type="inferred from homology"/>
<reference evidence="3" key="2">
    <citation type="submission" date="2023-04" db="EMBL/GenBank/DDBJ databases">
        <authorList>
            <person name="Bruccoleri R.E."/>
            <person name="Oakeley E.J."/>
            <person name="Faust A.-M."/>
            <person name="Dessus-Babus S."/>
            <person name="Altorfer M."/>
            <person name="Burckhardt D."/>
            <person name="Oertli M."/>
            <person name="Naumann U."/>
            <person name="Petersen F."/>
            <person name="Wong J."/>
        </authorList>
    </citation>
    <scope>NUCLEOTIDE SEQUENCE</scope>
    <source>
        <strain evidence="3">GSM-AAB239-AS_SAM_17_03QT</strain>
        <tissue evidence="3">Leaf</tissue>
    </source>
</reference>
<dbReference type="PANTHER" id="PTHR31374">
    <property type="entry name" value="AUXIN-INDUCED PROTEIN-LIKE-RELATED"/>
    <property type="match status" value="1"/>
</dbReference>
<comment type="similarity">
    <text evidence="1">Belongs to the ARG7 family.</text>
</comment>
<dbReference type="Proteomes" id="UP001140949">
    <property type="component" value="Unassembled WGS sequence"/>
</dbReference>
<dbReference type="InterPro" id="IPR003676">
    <property type="entry name" value="SAUR_fam"/>
</dbReference>
<dbReference type="EMBL" id="JANAVB010043418">
    <property type="protein sequence ID" value="KAJ6792883.1"/>
    <property type="molecule type" value="Genomic_DNA"/>
</dbReference>
<comment type="caution">
    <text evidence="3">The sequence shown here is derived from an EMBL/GenBank/DDBJ whole genome shotgun (WGS) entry which is preliminary data.</text>
</comment>